<organism evidence="3 4">
    <name type="scientific">Parascaris equorum</name>
    <name type="common">Equine roundworm</name>
    <dbReference type="NCBI Taxonomy" id="6256"/>
    <lineage>
        <taxon>Eukaryota</taxon>
        <taxon>Metazoa</taxon>
        <taxon>Ecdysozoa</taxon>
        <taxon>Nematoda</taxon>
        <taxon>Chromadorea</taxon>
        <taxon>Rhabditida</taxon>
        <taxon>Spirurina</taxon>
        <taxon>Ascaridomorpha</taxon>
        <taxon>Ascaridoidea</taxon>
        <taxon>Ascarididae</taxon>
        <taxon>Parascaris</taxon>
    </lineage>
</organism>
<dbReference type="PANTHER" id="PTHR11091">
    <property type="entry name" value="OXIDOREDUCTASE-RELATED"/>
    <property type="match status" value="1"/>
</dbReference>
<sequence length="310" mass="34151">MIIYSLNRLASQALLRPNGVLAAVVEVKTINVHPIPRLDFNFRRHLHALKAMANPGDKIVEVQEIVSHNEILYSTMCGFNTWQIVDMYIRDVKENVCKRDGEPVILKERSASAWVDGNNLLGPVVGNFCMDLAIKKAKNAGVGWVVAKGSNHFGIAGWYSMRAMKQGLMVSNFPRDCPSAIEAIKPCSPRCSSAVEIAMRREQKVPDSWGVAAGGKPSTEPAEILNGGYKGYGLGALGQCFIAIDPEGFAPNFSERLQEFMDTMRKLKPRISQIADQTVLIAGDPERNHTMLVEQCGGIPYHPNQIKFAV</sequence>
<dbReference type="AlphaFoldDB" id="A0A914RQI8"/>
<dbReference type="Gene3D" id="3.30.60.50">
    <property type="entry name" value="Hypothetical oxidoreductase yiak, domain 3"/>
    <property type="match status" value="1"/>
</dbReference>
<proteinExistence type="inferred from homology"/>
<dbReference type="InterPro" id="IPR003767">
    <property type="entry name" value="Malate/L-lactate_DH-like"/>
</dbReference>
<evidence type="ECO:0000313" key="4">
    <source>
        <dbReference type="WBParaSite" id="PEQ_0000861301-mRNA-1"/>
    </source>
</evidence>
<keyword evidence="2" id="KW-0560">Oxidoreductase</keyword>
<accession>A0A914RQI8</accession>
<dbReference type="Gene3D" id="1.10.1530.10">
    <property type="match status" value="1"/>
</dbReference>
<evidence type="ECO:0000256" key="2">
    <source>
        <dbReference type="ARBA" id="ARBA00023002"/>
    </source>
</evidence>
<evidence type="ECO:0000256" key="1">
    <source>
        <dbReference type="ARBA" id="ARBA00006056"/>
    </source>
</evidence>
<dbReference type="WBParaSite" id="PEQ_0000861301-mRNA-1">
    <property type="protein sequence ID" value="PEQ_0000861301-mRNA-1"/>
    <property type="gene ID" value="PEQ_0000861301"/>
</dbReference>
<dbReference type="InterPro" id="IPR043143">
    <property type="entry name" value="Mal/L-sulf/L-lact_DH-like_NADP"/>
</dbReference>
<protein>
    <submittedName>
        <fullName evidence="4">Malate dehydrogenase</fullName>
    </submittedName>
</protein>
<dbReference type="Proteomes" id="UP000887564">
    <property type="component" value="Unplaced"/>
</dbReference>
<dbReference type="InterPro" id="IPR043144">
    <property type="entry name" value="Mal/L-sulf/L-lact_DH-like_ah"/>
</dbReference>
<dbReference type="Pfam" id="PF02615">
    <property type="entry name" value="Ldh_2"/>
    <property type="match status" value="1"/>
</dbReference>
<name>A0A914RQI8_PAREQ</name>
<dbReference type="SUPFAM" id="SSF89733">
    <property type="entry name" value="L-sulfolactate dehydrogenase-like"/>
    <property type="match status" value="1"/>
</dbReference>
<evidence type="ECO:0000313" key="3">
    <source>
        <dbReference type="Proteomes" id="UP000887564"/>
    </source>
</evidence>
<dbReference type="GO" id="GO:0016491">
    <property type="term" value="F:oxidoreductase activity"/>
    <property type="evidence" value="ECO:0007669"/>
    <property type="project" value="UniProtKB-KW"/>
</dbReference>
<dbReference type="Gene3D" id="3.30.1370.60">
    <property type="entry name" value="Hypothetical oxidoreductase yiak, domain 2"/>
    <property type="match status" value="2"/>
</dbReference>
<reference evidence="4" key="1">
    <citation type="submission" date="2022-11" db="UniProtKB">
        <authorList>
            <consortium name="WormBaseParasite"/>
        </authorList>
    </citation>
    <scope>IDENTIFICATION</scope>
</reference>
<dbReference type="PANTHER" id="PTHR11091:SF0">
    <property type="entry name" value="MALATE DEHYDROGENASE"/>
    <property type="match status" value="1"/>
</dbReference>
<comment type="similarity">
    <text evidence="1">Belongs to the LDH2/MDH2 oxidoreductase family.</text>
</comment>
<dbReference type="InterPro" id="IPR036111">
    <property type="entry name" value="Mal/L-sulfo/L-lacto_DH-like_sf"/>
</dbReference>
<keyword evidence="3" id="KW-1185">Reference proteome</keyword>